<proteinExistence type="inferred from homology"/>
<dbReference type="InterPro" id="IPR000836">
    <property type="entry name" value="PRTase_dom"/>
</dbReference>
<accession>A0A1F5SJ58</accession>
<dbReference type="PANTHER" id="PTHR47505:SF1">
    <property type="entry name" value="DNA UTILIZATION PROTEIN YHGH"/>
    <property type="match status" value="1"/>
</dbReference>
<dbReference type="InterPro" id="IPR051910">
    <property type="entry name" value="ComF/GntX_DNA_util-trans"/>
</dbReference>
<dbReference type="InterPro" id="IPR029057">
    <property type="entry name" value="PRTase-like"/>
</dbReference>
<evidence type="ECO:0000256" key="1">
    <source>
        <dbReference type="ARBA" id="ARBA00008007"/>
    </source>
</evidence>
<dbReference type="AlphaFoldDB" id="A0A1F5SJ58"/>
<dbReference type="Pfam" id="PF00156">
    <property type="entry name" value="Pribosyltran"/>
    <property type="match status" value="1"/>
</dbReference>
<evidence type="ECO:0000313" key="5">
    <source>
        <dbReference type="Proteomes" id="UP000178367"/>
    </source>
</evidence>
<evidence type="ECO:0000313" key="4">
    <source>
        <dbReference type="EMBL" id="OGF26748.1"/>
    </source>
</evidence>
<dbReference type="Gene3D" id="3.40.50.2020">
    <property type="match status" value="1"/>
</dbReference>
<sequence>MKDIKSNIKNLLSDNRVLKTRDFILDLIFPIECLSCGHEGAWLCGRCFSRLNFKEGQYCLGCKRPDRYGRFCSGCAPDYRLEGVWIAGDYENKILAKMIKSLKYHFARDLADILGLYLSLFLRDLLTRSRLSGIHLGPGLDKRGLDRLKDVPGAILDLSRTTIMPVPLHKKRERWRGFNQAFFLARSLADKFGLDVRGGLVRVRHKKPQAKLTGIERLANIRDCFAWTGDLLEGRNVILIDDVVTTGSTLNECARVLKDAGAGEVWGLVAAKG</sequence>
<feature type="domain" description="Phosphoribosyltransferase" evidence="2">
    <location>
        <begin position="181"/>
        <end position="265"/>
    </location>
</feature>
<organism evidence="4 5">
    <name type="scientific">Candidatus Falkowbacteria bacterium RIFOXYA2_FULL_47_19</name>
    <dbReference type="NCBI Taxonomy" id="1797994"/>
    <lineage>
        <taxon>Bacteria</taxon>
        <taxon>Candidatus Falkowiibacteriota</taxon>
    </lineage>
</organism>
<dbReference type="PANTHER" id="PTHR47505">
    <property type="entry name" value="DNA UTILIZATION PROTEIN YHGH"/>
    <property type="match status" value="1"/>
</dbReference>
<dbReference type="GO" id="GO:0008270">
    <property type="term" value="F:zinc ion binding"/>
    <property type="evidence" value="ECO:0007669"/>
    <property type="project" value="InterPro"/>
</dbReference>
<reference evidence="4 5" key="1">
    <citation type="journal article" date="2016" name="Nat. Commun.">
        <title>Thousands of microbial genomes shed light on interconnected biogeochemical processes in an aquifer system.</title>
        <authorList>
            <person name="Anantharaman K."/>
            <person name="Brown C.T."/>
            <person name="Hug L.A."/>
            <person name="Sharon I."/>
            <person name="Castelle C.J."/>
            <person name="Probst A.J."/>
            <person name="Thomas B.C."/>
            <person name="Singh A."/>
            <person name="Wilkins M.J."/>
            <person name="Karaoz U."/>
            <person name="Brodie E.L."/>
            <person name="Williams K.H."/>
            <person name="Hubbard S.S."/>
            <person name="Banfield J.F."/>
        </authorList>
    </citation>
    <scope>NUCLEOTIDE SEQUENCE [LARGE SCALE GENOMIC DNA]</scope>
</reference>
<dbReference type="GO" id="GO:0006351">
    <property type="term" value="P:DNA-templated transcription"/>
    <property type="evidence" value="ECO:0007669"/>
    <property type="project" value="InterPro"/>
</dbReference>
<dbReference type="InterPro" id="IPR044005">
    <property type="entry name" value="DZR_2"/>
</dbReference>
<dbReference type="EMBL" id="MFGB01000014">
    <property type="protein sequence ID" value="OGF26748.1"/>
    <property type="molecule type" value="Genomic_DNA"/>
</dbReference>
<dbReference type="STRING" id="1797994.A2227_06505"/>
<dbReference type="SUPFAM" id="SSF53271">
    <property type="entry name" value="PRTase-like"/>
    <property type="match status" value="1"/>
</dbReference>
<dbReference type="PROSITE" id="PS01112">
    <property type="entry name" value="RNA_POL_N_8KD"/>
    <property type="match status" value="1"/>
</dbReference>
<dbReference type="GO" id="GO:0003677">
    <property type="term" value="F:DNA binding"/>
    <property type="evidence" value="ECO:0007669"/>
    <property type="project" value="InterPro"/>
</dbReference>
<dbReference type="Pfam" id="PF18912">
    <property type="entry name" value="DZR_2"/>
    <property type="match status" value="1"/>
</dbReference>
<comment type="similarity">
    <text evidence="1">Belongs to the ComF/GntX family.</text>
</comment>
<evidence type="ECO:0000259" key="2">
    <source>
        <dbReference type="Pfam" id="PF00156"/>
    </source>
</evidence>
<dbReference type="CDD" id="cd06223">
    <property type="entry name" value="PRTases_typeI"/>
    <property type="match status" value="1"/>
</dbReference>
<dbReference type="Proteomes" id="UP000178367">
    <property type="component" value="Unassembled WGS sequence"/>
</dbReference>
<evidence type="ECO:0000259" key="3">
    <source>
        <dbReference type="Pfam" id="PF18912"/>
    </source>
</evidence>
<protein>
    <recommendedName>
        <fullName evidence="6">Phosphoribosyltransferase domain-containing protein</fullName>
    </recommendedName>
</protein>
<dbReference type="GO" id="GO:0003899">
    <property type="term" value="F:DNA-directed RNA polymerase activity"/>
    <property type="evidence" value="ECO:0007669"/>
    <property type="project" value="InterPro"/>
</dbReference>
<name>A0A1F5SJ58_9BACT</name>
<feature type="domain" description="Double zinc ribbon" evidence="3">
    <location>
        <begin position="24"/>
        <end position="76"/>
    </location>
</feature>
<evidence type="ECO:0008006" key="6">
    <source>
        <dbReference type="Google" id="ProtNLM"/>
    </source>
</evidence>
<gene>
    <name evidence="4" type="ORF">A2227_06505</name>
</gene>
<comment type="caution">
    <text evidence="4">The sequence shown here is derived from an EMBL/GenBank/DDBJ whole genome shotgun (WGS) entry which is preliminary data.</text>
</comment>
<dbReference type="InterPro" id="IPR020789">
    <property type="entry name" value="RNA_pol_suN_Zn-BS"/>
</dbReference>